<evidence type="ECO:0000259" key="1">
    <source>
        <dbReference type="Pfam" id="PF12724"/>
    </source>
</evidence>
<dbReference type="InterPro" id="IPR052200">
    <property type="entry name" value="Protoporphyrinogen_IX_DH"/>
</dbReference>
<dbReference type="InterPro" id="IPR001226">
    <property type="entry name" value="Flavodoxin_CS"/>
</dbReference>
<proteinExistence type="predicted"/>
<feature type="domain" description="Flavodoxin" evidence="1">
    <location>
        <begin position="4"/>
        <end position="141"/>
    </location>
</feature>
<dbReference type="InterPro" id="IPR029039">
    <property type="entry name" value="Flavoprotein-like_sf"/>
</dbReference>
<evidence type="ECO:0000313" key="3">
    <source>
        <dbReference type="Proteomes" id="UP001232750"/>
    </source>
</evidence>
<organism evidence="2 3">
    <name type="scientific">Gordonibacter faecis</name>
    <dbReference type="NCBI Taxonomy" id="3047475"/>
    <lineage>
        <taxon>Bacteria</taxon>
        <taxon>Bacillati</taxon>
        <taxon>Actinomycetota</taxon>
        <taxon>Coriobacteriia</taxon>
        <taxon>Eggerthellales</taxon>
        <taxon>Eggerthellaceae</taxon>
        <taxon>Gordonibacter</taxon>
    </lineage>
</organism>
<sequence>MNTVVVYSSQTGFTKKYAEWIAEELGCEAVSLNDEPRFDAEGFDVVVLGGWFHAGGLMGKKWLVRQRAAHPNTRFVVFAVGATPTEWTDMVDEALTRELPSPDFDDVERFYLRGGFAYERLSTPNKLAMKLFFKMQEKNAATDPRAAEMLSGMRGGFDGTDRASIAPVIASARSHACVTPPAPSGVGPSRSS</sequence>
<gene>
    <name evidence="2" type="ORF">QNJ86_09660</name>
</gene>
<dbReference type="PROSITE" id="PS00201">
    <property type="entry name" value="FLAVODOXIN"/>
    <property type="match status" value="1"/>
</dbReference>
<dbReference type="Pfam" id="PF12724">
    <property type="entry name" value="Flavodoxin_5"/>
    <property type="match status" value="1"/>
</dbReference>
<dbReference type="PANTHER" id="PTHR38030:SF2">
    <property type="entry name" value="PROTOPORPHYRINOGEN IX DEHYDROGENASE [QUINONE]"/>
    <property type="match status" value="1"/>
</dbReference>
<dbReference type="RefSeq" id="WP_283832408.1">
    <property type="nucleotide sequence ID" value="NZ_JASJEU010000019.1"/>
</dbReference>
<protein>
    <submittedName>
        <fullName evidence="2">Flavodoxin domain-containing protein</fullName>
    </submittedName>
</protein>
<dbReference type="SUPFAM" id="SSF52218">
    <property type="entry name" value="Flavoproteins"/>
    <property type="match status" value="1"/>
</dbReference>
<dbReference type="InterPro" id="IPR026816">
    <property type="entry name" value="Flavodoxin_dom"/>
</dbReference>
<keyword evidence="3" id="KW-1185">Reference proteome</keyword>
<evidence type="ECO:0000313" key="2">
    <source>
        <dbReference type="EMBL" id="MDJ1651064.1"/>
    </source>
</evidence>
<accession>A0ABT7DNE8</accession>
<dbReference type="Gene3D" id="3.40.50.360">
    <property type="match status" value="1"/>
</dbReference>
<comment type="caution">
    <text evidence="2">The sequence shown here is derived from an EMBL/GenBank/DDBJ whole genome shotgun (WGS) entry which is preliminary data.</text>
</comment>
<dbReference type="EMBL" id="JASJEU010000019">
    <property type="protein sequence ID" value="MDJ1651064.1"/>
    <property type="molecule type" value="Genomic_DNA"/>
</dbReference>
<name>A0ABT7DNE8_9ACTN</name>
<reference evidence="2 3" key="1">
    <citation type="submission" date="2023-05" db="EMBL/GenBank/DDBJ databases">
        <title>Gordonibacter KGMB12511T sp. nov., isolated from faeces of healthy Korean.</title>
        <authorList>
            <person name="Kim H.S."/>
            <person name="Kim J.-S."/>
            <person name="Suh M.K."/>
            <person name="Eom M.K."/>
            <person name="Do H.E."/>
            <person name="Lee J.-S."/>
        </authorList>
    </citation>
    <scope>NUCLEOTIDE SEQUENCE [LARGE SCALE GENOMIC DNA]</scope>
    <source>
        <strain evidence="2 3">KGMB12511</strain>
    </source>
</reference>
<dbReference type="PANTHER" id="PTHR38030">
    <property type="entry name" value="PROTOPORPHYRINOGEN IX DEHYDROGENASE [MENAQUINONE]"/>
    <property type="match status" value="1"/>
</dbReference>
<dbReference type="Proteomes" id="UP001232750">
    <property type="component" value="Unassembled WGS sequence"/>
</dbReference>